<feature type="transmembrane region" description="Helical" evidence="2">
    <location>
        <begin position="219"/>
        <end position="243"/>
    </location>
</feature>
<feature type="transmembrane region" description="Helical" evidence="2">
    <location>
        <begin position="60"/>
        <end position="79"/>
    </location>
</feature>
<name>A0ABS1EA71_9BURK</name>
<evidence type="ECO:0000313" key="3">
    <source>
        <dbReference type="EMBL" id="MBK1779823.1"/>
    </source>
</evidence>
<dbReference type="EMBL" id="JAENGP010000001">
    <property type="protein sequence ID" value="MBK1779823.1"/>
    <property type="molecule type" value="Genomic_DNA"/>
</dbReference>
<dbReference type="Proteomes" id="UP000635316">
    <property type="component" value="Unassembled WGS sequence"/>
</dbReference>
<organism evidence="3 4">
    <name type="scientific">Advenella mandrilli</name>
    <dbReference type="NCBI Taxonomy" id="2800330"/>
    <lineage>
        <taxon>Bacteria</taxon>
        <taxon>Pseudomonadati</taxon>
        <taxon>Pseudomonadota</taxon>
        <taxon>Betaproteobacteria</taxon>
        <taxon>Burkholderiales</taxon>
        <taxon>Alcaligenaceae</taxon>
    </lineage>
</organism>
<evidence type="ECO:0000256" key="1">
    <source>
        <dbReference type="SAM" id="MobiDB-lite"/>
    </source>
</evidence>
<dbReference type="RefSeq" id="WP_200232922.1">
    <property type="nucleotide sequence ID" value="NZ_JAENGP010000001.1"/>
</dbReference>
<reference evidence="3 4" key="1">
    <citation type="submission" date="2020-12" db="EMBL/GenBank/DDBJ databases">
        <authorList>
            <person name="Lu T."/>
            <person name="Wang Q."/>
            <person name="Han X."/>
        </authorList>
    </citation>
    <scope>NUCLEOTIDE SEQUENCE [LARGE SCALE GENOMIC DNA]</scope>
    <source>
        <strain evidence="3 4">WQ 585</strain>
    </source>
</reference>
<keyword evidence="2" id="KW-0472">Membrane</keyword>
<accession>A0ABS1EA71</accession>
<feature type="transmembrane region" description="Helical" evidence="2">
    <location>
        <begin position="249"/>
        <end position="276"/>
    </location>
</feature>
<feature type="transmembrane region" description="Helical" evidence="2">
    <location>
        <begin position="20"/>
        <end position="48"/>
    </location>
</feature>
<keyword evidence="2" id="KW-1133">Transmembrane helix</keyword>
<protein>
    <submittedName>
        <fullName evidence="3">Uncharacterized protein</fullName>
    </submittedName>
</protein>
<keyword evidence="4" id="KW-1185">Reference proteome</keyword>
<evidence type="ECO:0000256" key="2">
    <source>
        <dbReference type="SAM" id="Phobius"/>
    </source>
</evidence>
<evidence type="ECO:0000313" key="4">
    <source>
        <dbReference type="Proteomes" id="UP000635316"/>
    </source>
</evidence>
<keyword evidence="2" id="KW-0812">Transmembrane</keyword>
<gene>
    <name evidence="3" type="ORF">JHL22_01195</name>
</gene>
<comment type="caution">
    <text evidence="3">The sequence shown here is derived from an EMBL/GenBank/DDBJ whole genome shotgun (WGS) entry which is preliminary data.</text>
</comment>
<feature type="region of interest" description="Disordered" evidence="1">
    <location>
        <begin position="310"/>
        <end position="332"/>
    </location>
</feature>
<sequence>MWDFSIGRSLTLMMQTMPFILLRCAVYFGITLAYILITGIGSGIGWGIGGLGDEGFQATAAFWGGAIGFGVTAGIMYFLREYILYMVKAAHIAAMVQLLDSKPIPGGKSQIEYAGSVVKSRYAQANVLFVIDQLVKGVITAITGLLQGLGSILPIPGMQQVMGVVRVFLRVSVGLIDEIILAYAIKTESGNPWTSAQTALVLYAQNAPGMLRNAAWLTVLMYGLSLLVFLVLLAPAAALVYFMPGTWSAGSVVFALLFAWSIKAAVIEPFAIACLLQSYFKAIEGQSPDPTWTSRLEGVSSKFGQLKDRAARWTSGTPEARDVSVETGGSQS</sequence>
<proteinExistence type="predicted"/>